<dbReference type="OrthoDB" id="3358017at2759"/>
<evidence type="ECO:0000256" key="1">
    <source>
        <dbReference type="ARBA" id="ARBA00004141"/>
    </source>
</evidence>
<dbReference type="AlphaFoldDB" id="A0A319D456"/>
<feature type="transmembrane region" description="Helical" evidence="5">
    <location>
        <begin position="20"/>
        <end position="42"/>
    </location>
</feature>
<feature type="transmembrane region" description="Helical" evidence="5">
    <location>
        <begin position="54"/>
        <end position="71"/>
    </location>
</feature>
<evidence type="ECO:0000256" key="5">
    <source>
        <dbReference type="SAM" id="Phobius"/>
    </source>
</evidence>
<dbReference type="Pfam" id="PF04479">
    <property type="entry name" value="RTA1"/>
    <property type="match status" value="1"/>
</dbReference>
<accession>A0A319D456</accession>
<comment type="subcellular location">
    <subcellularLocation>
        <location evidence="1">Membrane</location>
        <topology evidence="1">Multi-pass membrane protein</topology>
    </subcellularLocation>
</comment>
<dbReference type="GO" id="GO:0016020">
    <property type="term" value="C:membrane"/>
    <property type="evidence" value="ECO:0007669"/>
    <property type="project" value="UniProtKB-SubCell"/>
</dbReference>
<name>A0A319D456_9EURO</name>
<sequence length="216" mass="24506">MFHFDRPAATALLRASPPTLLLAPALLAASIYMLLGRIILILRAESYVIFRKRWLTKIFVMGDVLSFFLQGAGGGIQASGTLEGMKSGEHIIVVGLVVQILFFGFFMVTAGAFDLKLRRYPIPRSHDPTIPWRKHLNILYVTSLLIMIRSVFRLCENLQGNSGYLLHHEIFLYLLDAVRIFSVMVVFNIYHPSEITHLLHEGNEYELQADYGKQNV</sequence>
<keyword evidence="7" id="KW-1185">Reference proteome</keyword>
<dbReference type="Proteomes" id="UP000247810">
    <property type="component" value="Unassembled WGS sequence"/>
</dbReference>
<dbReference type="VEuPathDB" id="FungiDB:BO71DRAFT_458943"/>
<dbReference type="STRING" id="1448320.A0A319D456"/>
<feature type="transmembrane region" description="Helical" evidence="5">
    <location>
        <begin position="91"/>
        <end position="115"/>
    </location>
</feature>
<keyword evidence="2 5" id="KW-0812">Transmembrane</keyword>
<keyword evidence="4 5" id="KW-0472">Membrane</keyword>
<evidence type="ECO:0000256" key="4">
    <source>
        <dbReference type="ARBA" id="ARBA00023136"/>
    </source>
</evidence>
<evidence type="ECO:0000313" key="7">
    <source>
        <dbReference type="Proteomes" id="UP000247810"/>
    </source>
</evidence>
<evidence type="ECO:0000256" key="2">
    <source>
        <dbReference type="ARBA" id="ARBA00022692"/>
    </source>
</evidence>
<dbReference type="PANTHER" id="PTHR31465">
    <property type="entry name" value="PROTEIN RTA1-RELATED"/>
    <property type="match status" value="1"/>
</dbReference>
<keyword evidence="3 5" id="KW-1133">Transmembrane helix</keyword>
<dbReference type="PANTHER" id="PTHR31465:SF1">
    <property type="entry name" value="PROTEIN RTA1-RELATED"/>
    <property type="match status" value="1"/>
</dbReference>
<organism evidence="6 7">
    <name type="scientific">Aspergillus ellipticus CBS 707.79</name>
    <dbReference type="NCBI Taxonomy" id="1448320"/>
    <lineage>
        <taxon>Eukaryota</taxon>
        <taxon>Fungi</taxon>
        <taxon>Dikarya</taxon>
        <taxon>Ascomycota</taxon>
        <taxon>Pezizomycotina</taxon>
        <taxon>Eurotiomycetes</taxon>
        <taxon>Eurotiomycetidae</taxon>
        <taxon>Eurotiales</taxon>
        <taxon>Aspergillaceae</taxon>
        <taxon>Aspergillus</taxon>
        <taxon>Aspergillus subgen. Circumdati</taxon>
    </lineage>
</organism>
<reference evidence="6 7" key="1">
    <citation type="submission" date="2018-02" db="EMBL/GenBank/DDBJ databases">
        <title>The genomes of Aspergillus section Nigri reveals drivers in fungal speciation.</title>
        <authorList>
            <consortium name="DOE Joint Genome Institute"/>
            <person name="Vesth T.C."/>
            <person name="Nybo J."/>
            <person name="Theobald S."/>
            <person name="Brandl J."/>
            <person name="Frisvad J.C."/>
            <person name="Nielsen K.F."/>
            <person name="Lyhne E.K."/>
            <person name="Kogle M.E."/>
            <person name="Kuo A."/>
            <person name="Riley R."/>
            <person name="Clum A."/>
            <person name="Nolan M."/>
            <person name="Lipzen A."/>
            <person name="Salamov A."/>
            <person name="Henrissat B."/>
            <person name="Wiebenga A."/>
            <person name="De vries R.P."/>
            <person name="Grigoriev I.V."/>
            <person name="Mortensen U.H."/>
            <person name="Andersen M.R."/>
            <person name="Baker S.E."/>
        </authorList>
    </citation>
    <scope>NUCLEOTIDE SEQUENCE [LARGE SCALE GENOMIC DNA]</scope>
    <source>
        <strain evidence="6 7">CBS 707.79</strain>
    </source>
</reference>
<evidence type="ECO:0000313" key="6">
    <source>
        <dbReference type="EMBL" id="PYH91881.1"/>
    </source>
</evidence>
<gene>
    <name evidence="6" type="ORF">BO71DRAFT_458943</name>
</gene>
<protein>
    <submittedName>
        <fullName evidence="6">RTA1 like protein</fullName>
    </submittedName>
</protein>
<dbReference type="EMBL" id="KZ825932">
    <property type="protein sequence ID" value="PYH91881.1"/>
    <property type="molecule type" value="Genomic_DNA"/>
</dbReference>
<dbReference type="InterPro" id="IPR007568">
    <property type="entry name" value="RTA1"/>
</dbReference>
<evidence type="ECO:0000256" key="3">
    <source>
        <dbReference type="ARBA" id="ARBA00022989"/>
    </source>
</evidence>
<proteinExistence type="predicted"/>